<sequence>MDRLKTGIFGVFIDSTEDDFEDFINTVMAVLTEAKPKRKINAALPAALLGLLLAALLFLYLKLVP</sequence>
<organism evidence="11">
    <name type="scientific">Western grey kangaroopox virus</name>
    <dbReference type="NCBI Taxonomy" id="1566307"/>
    <lineage>
        <taxon>Viruses</taxon>
        <taxon>Varidnaviria</taxon>
        <taxon>Bamfordvirae</taxon>
        <taxon>Nucleocytoviricota</taxon>
        <taxon>Pokkesviricetes</taxon>
        <taxon>Chitovirales</taxon>
        <taxon>Poxviridae</taxon>
        <taxon>Chordopoxvirinae</taxon>
        <taxon>Macropopoxvirus</taxon>
        <taxon>Macropopoxvirus mfuliginosuspox</taxon>
        <taxon>Western kangaroopox virus</taxon>
    </lineage>
</organism>
<proteinExistence type="predicted"/>
<keyword evidence="9" id="KW-1160">Virus entry into host cell</keyword>
<protein>
    <submittedName>
        <fullName evidence="11">IMV membrane protein</fullName>
    </submittedName>
</protein>
<name>A0A2C9DSK5_9POXV</name>
<evidence type="ECO:0000256" key="5">
    <source>
        <dbReference type="ARBA" id="ARBA00022844"/>
    </source>
</evidence>
<evidence type="ECO:0000256" key="2">
    <source>
        <dbReference type="ARBA" id="ARBA00004381"/>
    </source>
</evidence>
<dbReference type="EMBL" id="MF467280">
    <property type="protein sequence ID" value="ATI20988.1"/>
    <property type="molecule type" value="Genomic_DNA"/>
</dbReference>
<keyword evidence="6" id="KW-0426">Late protein</keyword>
<keyword evidence="8 10" id="KW-0472">Membrane</keyword>
<comment type="subcellular location">
    <subcellularLocation>
        <location evidence="2">Virion membrane</location>
        <topology evidence="2">Single-pass membrane protein</topology>
    </subcellularLocation>
</comment>
<evidence type="ECO:0000256" key="6">
    <source>
        <dbReference type="ARBA" id="ARBA00022921"/>
    </source>
</evidence>
<dbReference type="KEGG" id="vg:65100249"/>
<keyword evidence="7 10" id="KW-1133">Transmembrane helix</keyword>
<evidence type="ECO:0000256" key="8">
    <source>
        <dbReference type="ARBA" id="ARBA00023136"/>
    </source>
</evidence>
<dbReference type="GO" id="GO:0055036">
    <property type="term" value="C:virion membrane"/>
    <property type="evidence" value="ECO:0007669"/>
    <property type="project" value="UniProtKB-SubCell"/>
</dbReference>
<keyword evidence="4 10" id="KW-0812">Transmembrane</keyword>
<evidence type="ECO:0000256" key="3">
    <source>
        <dbReference type="ARBA" id="ARBA00022595"/>
    </source>
</evidence>
<keyword evidence="3" id="KW-1162">Viral penetration into host cytoplasm</keyword>
<evidence type="ECO:0000256" key="1">
    <source>
        <dbReference type="ARBA" id="ARBA00004101"/>
    </source>
</evidence>
<evidence type="ECO:0000256" key="4">
    <source>
        <dbReference type="ARBA" id="ARBA00022692"/>
    </source>
</evidence>
<evidence type="ECO:0000256" key="9">
    <source>
        <dbReference type="ARBA" id="ARBA00023296"/>
    </source>
</evidence>
<keyword evidence="12" id="KW-1185">Reference proteome</keyword>
<evidence type="ECO:0000313" key="11">
    <source>
        <dbReference type="EMBL" id="ATI20988.1"/>
    </source>
</evidence>
<evidence type="ECO:0000256" key="10">
    <source>
        <dbReference type="SAM" id="Phobius"/>
    </source>
</evidence>
<dbReference type="Proteomes" id="UP000318778">
    <property type="component" value="Segment"/>
</dbReference>
<feature type="transmembrane region" description="Helical" evidence="10">
    <location>
        <begin position="42"/>
        <end position="61"/>
    </location>
</feature>
<keyword evidence="5" id="KW-0946">Virion</keyword>
<dbReference type="InterPro" id="IPR009175">
    <property type="entry name" value="Poxvirus_I2"/>
</dbReference>
<dbReference type="GO" id="GO:0046718">
    <property type="term" value="P:symbiont entry into host cell"/>
    <property type="evidence" value="ECO:0007669"/>
    <property type="project" value="UniProtKB-KW"/>
</dbReference>
<dbReference type="Pfam" id="PF12575">
    <property type="entry name" value="Pox_EPC_I2-L1"/>
    <property type="match status" value="1"/>
</dbReference>
<comment type="function">
    <text evidence="1">Late protein which probably plays a role in virus entry into the host cell.</text>
</comment>
<dbReference type="GeneID" id="65100249"/>
<dbReference type="RefSeq" id="YP_010085178.1">
    <property type="nucleotide sequence ID" value="NC_055228.1"/>
</dbReference>
<evidence type="ECO:0000313" key="12">
    <source>
        <dbReference type="Proteomes" id="UP000318778"/>
    </source>
</evidence>
<evidence type="ECO:0000256" key="7">
    <source>
        <dbReference type="ARBA" id="ARBA00022989"/>
    </source>
</evidence>
<reference evidence="11" key="1">
    <citation type="journal article" date="2017" name="Virus Res.">
        <title>Complete genomic characterisation of two novel poxviruses (WKPV and EKPV) from western and eastern grey kangaroos.</title>
        <authorList>
            <person name="Bennett M."/>
            <person name="Tu S.L."/>
            <person name="Upton C."/>
            <person name="McArtor C."/>
            <person name="Gillett A."/>
            <person name="Laird T."/>
            <person name="O'Dea M."/>
        </authorList>
    </citation>
    <scope>NUCLEOTIDE SEQUENCE [LARGE SCALE GENOMIC DNA]</scope>
    <source>
        <strain evidence="11">Western Australia</strain>
    </source>
</reference>
<accession>A0A2C9DSK5</accession>